<keyword evidence="5 6" id="KW-0472">Membrane</keyword>
<feature type="transmembrane region" description="Helical" evidence="6">
    <location>
        <begin position="478"/>
        <end position="499"/>
    </location>
</feature>
<keyword evidence="4 6" id="KW-1133">Transmembrane helix</keyword>
<evidence type="ECO:0000256" key="1">
    <source>
        <dbReference type="ARBA" id="ARBA00004651"/>
    </source>
</evidence>
<dbReference type="GO" id="GO:0005886">
    <property type="term" value="C:plasma membrane"/>
    <property type="evidence" value="ECO:0007669"/>
    <property type="project" value="UniProtKB-SubCell"/>
</dbReference>
<dbReference type="InterPro" id="IPR003838">
    <property type="entry name" value="ABC3_permease_C"/>
</dbReference>
<feature type="transmembrane region" description="Helical" evidence="6">
    <location>
        <begin position="321"/>
        <end position="343"/>
    </location>
</feature>
<feature type="transmembrane region" description="Helical" evidence="6">
    <location>
        <begin position="401"/>
        <end position="421"/>
    </location>
</feature>
<reference evidence="8 9" key="1">
    <citation type="submission" date="2019-02" db="EMBL/GenBank/DDBJ databases">
        <title>Draft Genome Sequence of Streptomyces sp. AM-2504, identified by 16S rRNA comparative analysis as a Streptomyces Kasugaensis strain.</title>
        <authorList>
            <person name="Napolioni V."/>
            <person name="Giuliodori A.M."/>
            <person name="Spurio R."/>
            <person name="Fabbretti A."/>
        </authorList>
    </citation>
    <scope>NUCLEOTIDE SEQUENCE [LARGE SCALE GENOMIC DNA]</scope>
    <source>
        <strain evidence="8 9">AM-2504</strain>
    </source>
</reference>
<evidence type="ECO:0000313" key="8">
    <source>
        <dbReference type="EMBL" id="TBO55462.1"/>
    </source>
</evidence>
<evidence type="ECO:0000313" key="9">
    <source>
        <dbReference type="Proteomes" id="UP000292452"/>
    </source>
</evidence>
<comment type="subcellular location">
    <subcellularLocation>
        <location evidence="1">Cell membrane</location>
        <topology evidence="1">Multi-pass membrane protein</topology>
    </subcellularLocation>
</comment>
<evidence type="ECO:0000256" key="3">
    <source>
        <dbReference type="ARBA" id="ARBA00022692"/>
    </source>
</evidence>
<gene>
    <name evidence="8" type="ORF">EYS09_33135</name>
</gene>
<dbReference type="Pfam" id="PF02687">
    <property type="entry name" value="FtsX"/>
    <property type="match status" value="1"/>
</dbReference>
<feature type="transmembrane region" description="Helical" evidence="6">
    <location>
        <begin position="827"/>
        <end position="846"/>
    </location>
</feature>
<feature type="transmembrane region" description="Helical" evidence="6">
    <location>
        <begin position="875"/>
        <end position="896"/>
    </location>
</feature>
<comment type="caution">
    <text evidence="8">The sequence shown here is derived from an EMBL/GenBank/DDBJ whole genome shotgun (WGS) entry which is preliminary data.</text>
</comment>
<evidence type="ECO:0000256" key="5">
    <source>
        <dbReference type="ARBA" id="ARBA00023136"/>
    </source>
</evidence>
<feature type="transmembrane region" description="Helical" evidence="6">
    <location>
        <begin position="373"/>
        <end position="395"/>
    </location>
</feature>
<feature type="transmembrane region" description="Helical" evidence="6">
    <location>
        <begin position="534"/>
        <end position="556"/>
    </location>
</feature>
<name>A0A4Q9HL42_STRKA</name>
<evidence type="ECO:0000259" key="7">
    <source>
        <dbReference type="Pfam" id="PF02687"/>
    </source>
</evidence>
<protein>
    <submittedName>
        <fullName evidence="8">FtsX-like permease family protein</fullName>
    </submittedName>
</protein>
<evidence type="ECO:0000256" key="4">
    <source>
        <dbReference type="ARBA" id="ARBA00022989"/>
    </source>
</evidence>
<organism evidence="8 9">
    <name type="scientific">Streptomyces kasugaensis</name>
    <dbReference type="NCBI Taxonomy" id="1946"/>
    <lineage>
        <taxon>Bacteria</taxon>
        <taxon>Bacillati</taxon>
        <taxon>Actinomycetota</taxon>
        <taxon>Actinomycetes</taxon>
        <taxon>Kitasatosporales</taxon>
        <taxon>Streptomycetaceae</taxon>
        <taxon>Streptomyces</taxon>
    </lineage>
</organism>
<evidence type="ECO:0000256" key="2">
    <source>
        <dbReference type="ARBA" id="ARBA00022475"/>
    </source>
</evidence>
<dbReference type="AlphaFoldDB" id="A0A4Q9HL42"/>
<dbReference type="Proteomes" id="UP000292452">
    <property type="component" value="Unassembled WGS sequence"/>
</dbReference>
<feature type="domain" description="ABC3 transporter permease C-terminal" evidence="7">
    <location>
        <begin position="783"/>
        <end position="894"/>
    </location>
</feature>
<keyword evidence="3 6" id="KW-0812">Transmembrane</keyword>
<keyword evidence="9" id="KW-1185">Reference proteome</keyword>
<proteinExistence type="predicted"/>
<feature type="transmembrane region" description="Helical" evidence="6">
    <location>
        <begin position="771"/>
        <end position="792"/>
    </location>
</feature>
<sequence>MNALTWTSWLRIRLRTARGAALGLAVLVLVTAFLAAAFPRGVETYETRGAQYALASATPGDRTVQITVGQSDALAADPAADPATAYSGKEIARLDRAIRGQFTAPLRIDDGQSVHGVRTTKPLSARDAWLPRIDEVDPAFTLWAASGPGTHGTLAQGRLPHAAAPGSRTLEAAVTTATARTMRLRVGSELHLGGLTVRISGLLTPREPEGTYWSAEPRMAAPQLDSTAASPPLKFWSAGLLLSPDDGAALLSTGGAAEKYWRYPVDTGALSVHDVPVLRDRLRSLEHGPGLVRLRSVAGNGAFADSAVTGLLDASEGMRAAVAPVVAVAAFGIGTVAGVTLLMTGQLAAARRRPELELLRARGASLAGLTGRLAAETAAAALPAAAAGGALALLLVPSERVFVPLCAAAVTGLLGTLALPLRAAAAHRRPRPAGRADLARVRPSRRRTVAELTVLVLAVGAVVALRRRSTASGAGVDALVSAAPVLIGVIAALVLMRLYPLPLRLAARPAARARGLTGFLSLARAGRAPATAGLPLLALLVALTTASFGGSVLAGVDRGRDHAALTAVGADARISSDAPLPAKLAGAVAKVPGVQDAVPVRIDVQAADDSGPPLHVVIVDAGAYARLSRATDLGAFDAGELADPGGDGPLPALVSPSFVTRFGSGPMTLQPELGQLTVRPRVIRADTPAQPGGDFIVVDAGSVARIHPDTFADPANGAAFLLVSGRSLDAGALRATVRAHPVAARPAHLVLRSDARAKYADSPLQQGAEQLYAAAVGAGAGYALLALLLSLLQAAPQRIQLLARLRTMGLTPSQGRRLMVLEALPQALLAALGGALVGAAAIRLLSPGMDLTPLALPGAGADLGTVRLHTDSASLLLPSAGVVALALAVVLVQAWLSGRRRESTELRAGDTQ</sequence>
<dbReference type="EMBL" id="SIXH01000506">
    <property type="protein sequence ID" value="TBO55462.1"/>
    <property type="molecule type" value="Genomic_DNA"/>
</dbReference>
<keyword evidence="2" id="KW-1003">Cell membrane</keyword>
<accession>A0A4Q9HL42</accession>
<evidence type="ECO:0000256" key="6">
    <source>
        <dbReference type="SAM" id="Phobius"/>
    </source>
</evidence>
<feature type="transmembrane region" description="Helical" evidence="6">
    <location>
        <begin position="448"/>
        <end position="466"/>
    </location>
</feature>
<dbReference type="RefSeq" id="WP_131125957.1">
    <property type="nucleotide sequence ID" value="NZ_SIXH01000506.1"/>
</dbReference>